<dbReference type="PANTHER" id="PTHR23105">
    <property type="entry name" value="RIBOSOMAL PROTEIN L7AE FAMILY MEMBER"/>
    <property type="match status" value="1"/>
</dbReference>
<dbReference type="OrthoDB" id="308597at2759"/>
<comment type="similarity">
    <text evidence="1 4">Belongs to the eukaryotic ribosomal protein eL8 family.</text>
</comment>
<dbReference type="PROSITE" id="PS01082">
    <property type="entry name" value="RIBOSOMAL_L7AE"/>
    <property type="match status" value="1"/>
</dbReference>
<dbReference type="EMBL" id="CCKQ01007786">
    <property type="protein sequence ID" value="CDW79209.1"/>
    <property type="molecule type" value="Genomic_DNA"/>
</dbReference>
<evidence type="ECO:0000313" key="7">
    <source>
        <dbReference type="EMBL" id="CDW79209.1"/>
    </source>
</evidence>
<evidence type="ECO:0000256" key="2">
    <source>
        <dbReference type="ARBA" id="ARBA00022980"/>
    </source>
</evidence>
<protein>
    <recommendedName>
        <fullName evidence="4">60S ribosomal protein L7a</fullName>
    </recommendedName>
</protein>
<feature type="region of interest" description="Disordered" evidence="5">
    <location>
        <begin position="1"/>
        <end position="32"/>
    </location>
</feature>
<dbReference type="PRINTS" id="PR00882">
    <property type="entry name" value="RIBOSOMALL7A"/>
</dbReference>
<dbReference type="InterPro" id="IPR018492">
    <property type="entry name" value="Ribosomal_eL8/Nhp2"/>
</dbReference>
<accession>A0A078AAH8</accession>
<feature type="domain" description="Ribosomal protein eL8/eL30/eS12/Gadd45" evidence="6">
    <location>
        <begin position="124"/>
        <end position="212"/>
    </location>
</feature>
<dbReference type="GO" id="GO:0003723">
    <property type="term" value="F:RNA binding"/>
    <property type="evidence" value="ECO:0007669"/>
    <property type="project" value="UniProtKB-UniRule"/>
</dbReference>
<feature type="compositionally biased region" description="Basic residues" evidence="5">
    <location>
        <begin position="1"/>
        <end position="11"/>
    </location>
</feature>
<gene>
    <name evidence="7" type="primary">Contig16962.g18066</name>
    <name evidence="7" type="ORF">STYLEM_8195</name>
</gene>
<dbReference type="FunFam" id="3.30.1330.30:FF:000003">
    <property type="entry name" value="60S ribosomal protein L7a"/>
    <property type="match status" value="1"/>
</dbReference>
<evidence type="ECO:0000256" key="1">
    <source>
        <dbReference type="ARBA" id="ARBA00007337"/>
    </source>
</evidence>
<dbReference type="FunCoup" id="A0A078AAH8">
    <property type="interactions" value="480"/>
</dbReference>
<evidence type="ECO:0000256" key="4">
    <source>
        <dbReference type="RuleBase" id="RU367042"/>
    </source>
</evidence>
<evidence type="ECO:0000313" key="8">
    <source>
        <dbReference type="Proteomes" id="UP000039865"/>
    </source>
</evidence>
<dbReference type="SUPFAM" id="SSF55315">
    <property type="entry name" value="L30e-like"/>
    <property type="match status" value="1"/>
</dbReference>
<dbReference type="Gene3D" id="3.30.1330.30">
    <property type="match status" value="1"/>
</dbReference>
<keyword evidence="3 4" id="KW-0687">Ribonucleoprotein</keyword>
<dbReference type="InParanoid" id="A0A078AAH8"/>
<keyword evidence="8" id="KW-1185">Reference proteome</keyword>
<feature type="compositionally biased region" description="Low complexity" evidence="5">
    <location>
        <begin position="12"/>
        <end position="26"/>
    </location>
</feature>
<dbReference type="Proteomes" id="UP000039865">
    <property type="component" value="Unassembled WGS sequence"/>
</dbReference>
<keyword evidence="2 4" id="KW-0689">Ribosomal protein</keyword>
<dbReference type="InterPro" id="IPR004037">
    <property type="entry name" value="Ribosomal_eL8-like_CS"/>
</dbReference>
<evidence type="ECO:0000259" key="6">
    <source>
        <dbReference type="Pfam" id="PF01248"/>
    </source>
</evidence>
<dbReference type="InterPro" id="IPR050257">
    <property type="entry name" value="eL8/uL1-like"/>
</dbReference>
<proteinExistence type="inferred from homology"/>
<dbReference type="InterPro" id="IPR004038">
    <property type="entry name" value="Ribosomal_eL8/eL30/eS12/Gad45"/>
</dbReference>
<dbReference type="PRINTS" id="PR00881">
    <property type="entry name" value="L7ARS6FAMILY"/>
</dbReference>
<comment type="function">
    <text evidence="4">Component of the ribosome.</text>
</comment>
<dbReference type="AlphaFoldDB" id="A0A078AAH8"/>
<sequence>MVKKTTTKKKVVASTGAKAGSKGAKSPLFEKNPRNFRIGGDIQPKRDLTRFVRWPKYIRIQRQKRILLQRLKVPPALHQFSMTIDRNQASQLLKLLAKYKPETKKDKKVRLQKEAEAKKAGGDAKKSAKPYVLKFGLNHVTTLVEEGKAKLVVIAHDVDPIELMAFLPALCRKKGIPYAFIKGKARLGQLVHQKTATCVAVTDVRKEDYQDLETLTKNFRAAFNDNDSLRRNWSTGVMGIKNQHMMAQRERLREIELQKKANM</sequence>
<dbReference type="OMA" id="RMVKWPA"/>
<evidence type="ECO:0000256" key="5">
    <source>
        <dbReference type="SAM" id="MobiDB-lite"/>
    </source>
</evidence>
<organism evidence="7 8">
    <name type="scientific">Stylonychia lemnae</name>
    <name type="common">Ciliate</name>
    <dbReference type="NCBI Taxonomy" id="5949"/>
    <lineage>
        <taxon>Eukaryota</taxon>
        <taxon>Sar</taxon>
        <taxon>Alveolata</taxon>
        <taxon>Ciliophora</taxon>
        <taxon>Intramacronucleata</taxon>
        <taxon>Spirotrichea</taxon>
        <taxon>Stichotrichia</taxon>
        <taxon>Sporadotrichida</taxon>
        <taxon>Oxytrichidae</taxon>
        <taxon>Stylonychinae</taxon>
        <taxon>Stylonychia</taxon>
    </lineage>
</organism>
<dbReference type="GO" id="GO:0042254">
    <property type="term" value="P:ribosome biogenesis"/>
    <property type="evidence" value="ECO:0007669"/>
    <property type="project" value="InterPro"/>
</dbReference>
<evidence type="ECO:0000256" key="3">
    <source>
        <dbReference type="ARBA" id="ARBA00023274"/>
    </source>
</evidence>
<dbReference type="Pfam" id="PF01248">
    <property type="entry name" value="Ribosomal_L7Ae"/>
    <property type="match status" value="1"/>
</dbReference>
<dbReference type="InterPro" id="IPR001921">
    <property type="entry name" value="Ribosomal_eL8_euk"/>
</dbReference>
<dbReference type="GO" id="GO:0022625">
    <property type="term" value="C:cytosolic large ribosomal subunit"/>
    <property type="evidence" value="ECO:0007669"/>
    <property type="project" value="UniProtKB-UniRule"/>
</dbReference>
<name>A0A078AAH8_STYLE</name>
<reference evidence="7 8" key="1">
    <citation type="submission" date="2014-06" db="EMBL/GenBank/DDBJ databases">
        <authorList>
            <person name="Swart Estienne"/>
        </authorList>
    </citation>
    <scope>NUCLEOTIDE SEQUENCE [LARGE SCALE GENOMIC DNA]</scope>
    <source>
        <strain evidence="7 8">130c</strain>
    </source>
</reference>
<dbReference type="InterPro" id="IPR029064">
    <property type="entry name" value="Ribosomal_eL30-like_sf"/>
</dbReference>